<dbReference type="EMBL" id="CP003630">
    <property type="protein sequence ID" value="AFZ21750.1"/>
    <property type="molecule type" value="Genomic_DNA"/>
</dbReference>
<keyword evidence="2" id="KW-1185">Reference proteome</keyword>
<name>K9WMW1_9CYAN</name>
<reference evidence="1 2" key="1">
    <citation type="submission" date="2012-06" db="EMBL/GenBank/DDBJ databases">
        <title>Finished chromosome of genome of Microcoleus sp. PCC 7113.</title>
        <authorList>
            <consortium name="US DOE Joint Genome Institute"/>
            <person name="Gugger M."/>
            <person name="Coursin T."/>
            <person name="Rippka R."/>
            <person name="Tandeau De Marsac N."/>
            <person name="Huntemann M."/>
            <person name="Wei C.-L."/>
            <person name="Han J."/>
            <person name="Detter J.C."/>
            <person name="Han C."/>
            <person name="Tapia R."/>
            <person name="Chen A."/>
            <person name="Kyrpides N."/>
            <person name="Mavromatis K."/>
            <person name="Markowitz V."/>
            <person name="Szeto E."/>
            <person name="Ivanova N."/>
            <person name="Pagani I."/>
            <person name="Pati A."/>
            <person name="Goodwin L."/>
            <person name="Nordberg H.P."/>
            <person name="Cantor M.N."/>
            <person name="Hua S.X."/>
            <person name="Woyke T."/>
            <person name="Kerfeld C.A."/>
        </authorList>
    </citation>
    <scope>NUCLEOTIDE SEQUENCE [LARGE SCALE GENOMIC DNA]</scope>
    <source>
        <strain evidence="1 2">PCC 7113</strain>
    </source>
</reference>
<dbReference type="Proteomes" id="UP000010471">
    <property type="component" value="Chromosome"/>
</dbReference>
<dbReference type="OrthoDB" id="517694at2"/>
<protein>
    <submittedName>
        <fullName evidence="1">Uncharacterized protein</fullName>
    </submittedName>
</protein>
<dbReference type="eggNOG" id="ENOG502ZRPH">
    <property type="taxonomic scope" value="Bacteria"/>
</dbReference>
<gene>
    <name evidence="1" type="ORF">Mic7113_6158</name>
</gene>
<dbReference type="RefSeq" id="WP_015185879.1">
    <property type="nucleotide sequence ID" value="NC_019738.1"/>
</dbReference>
<evidence type="ECO:0000313" key="2">
    <source>
        <dbReference type="Proteomes" id="UP000010471"/>
    </source>
</evidence>
<evidence type="ECO:0000313" key="1">
    <source>
        <dbReference type="EMBL" id="AFZ21750.1"/>
    </source>
</evidence>
<organism evidence="1 2">
    <name type="scientific">Allocoleopsis franciscana PCC 7113</name>
    <dbReference type="NCBI Taxonomy" id="1173027"/>
    <lineage>
        <taxon>Bacteria</taxon>
        <taxon>Bacillati</taxon>
        <taxon>Cyanobacteriota</taxon>
        <taxon>Cyanophyceae</taxon>
        <taxon>Coleofasciculales</taxon>
        <taxon>Coleofasciculaceae</taxon>
        <taxon>Allocoleopsis</taxon>
        <taxon>Allocoleopsis franciscana</taxon>
    </lineage>
</organism>
<accession>K9WMW1</accession>
<sequence>MRFQPKFKLNYKQAFRLSLLVNALVLVIGLLLLVQSPGEAAVRVTRIGSAGKIVSHKLQMAKTDIVFVQCNTNGEPKLGYLRNELALTCP</sequence>
<dbReference type="HOGENOM" id="CLU_2437543_0_0_3"/>
<dbReference type="AlphaFoldDB" id="K9WMW1"/>
<dbReference type="STRING" id="1173027.Mic7113_6158"/>
<dbReference type="KEGG" id="mic:Mic7113_6158"/>
<proteinExistence type="predicted"/>